<dbReference type="GO" id="GO:0004497">
    <property type="term" value="F:monooxygenase activity"/>
    <property type="evidence" value="ECO:0007669"/>
    <property type="project" value="UniProtKB-KW"/>
</dbReference>
<dbReference type="PaxDb" id="121845-A0A1S3DTS2"/>
<evidence type="ECO:0000256" key="10">
    <source>
        <dbReference type="SAM" id="Phobius"/>
    </source>
</evidence>
<evidence type="ECO:0000256" key="7">
    <source>
        <dbReference type="ARBA" id="ARBA00023033"/>
    </source>
</evidence>
<keyword evidence="10" id="KW-0812">Transmembrane</keyword>
<evidence type="ECO:0000256" key="5">
    <source>
        <dbReference type="ARBA" id="ARBA00023002"/>
    </source>
</evidence>
<keyword evidence="6 8" id="KW-0408">Iron</keyword>
<dbReference type="GO" id="GO:0016705">
    <property type="term" value="F:oxidoreductase activity, acting on paired donors, with incorporation or reduction of molecular oxygen"/>
    <property type="evidence" value="ECO:0007669"/>
    <property type="project" value="InterPro"/>
</dbReference>
<keyword evidence="7 9" id="KW-0503">Monooxygenase</keyword>
<sequence>MQDLKQVTLGAATSLLIAKFYLSIPDTSTIFILALLLSLVLCATFVKSLKQTGPYFDTLRKIPGPRSIYYFGNRWMYYSWFGPYKLNKLHESYQDLFKMFGKIFREEYLFNFPVINILDRDDLFLVLGASARSKFPLRPPNEVTSYYRKSRPDRYTNLGLVNEQGEIWHLLRTRLTPELTSGRIMNRFLPELNRVAEDFNSLIRHHSCENHSVLCFDELANRMGLESACTLILGKRLGFLGEDIDPIMTKLAVAVREQFIASRDTCFGLPFWKLFPTPAYLKLIKSEDAIYDIISRYVDEALADEEDTCSLDTDVQTVFMSILNAPDVDIRDKKGAIIDFIAAGIKTFGNTLVFVLYLIAKNTTCQEKIYEEIINVAGPHQDFTTKNIQNAKYLKACIEESFRLLPTAPQIARITETPLELSGYQIPAGSVLLCHTWQACLDEANFPQAQEFRPERWLGEETEKNKFLVCPFGVGRRICPGKRFTELELKVCLASIVREFKVGFNGTLNLEFEFLLTPTSPTSFIFEPR</sequence>
<dbReference type="CTD" id="56961"/>
<feature type="binding site" description="axial binding residue" evidence="8">
    <location>
        <position position="479"/>
    </location>
    <ligand>
        <name>heme</name>
        <dbReference type="ChEBI" id="CHEBI:30413"/>
    </ligand>
    <ligandPart>
        <name>Fe</name>
        <dbReference type="ChEBI" id="CHEBI:18248"/>
    </ligandPart>
</feature>
<dbReference type="InterPro" id="IPR002401">
    <property type="entry name" value="Cyt_P450_E_grp-I"/>
</dbReference>
<dbReference type="KEGG" id="dci:103524191"/>
<name>A0A1S3DTS2_DIACI</name>
<reference evidence="12" key="1">
    <citation type="submission" date="2025-08" db="UniProtKB">
        <authorList>
            <consortium name="RefSeq"/>
        </authorList>
    </citation>
    <scope>IDENTIFICATION</scope>
</reference>
<dbReference type="PRINTS" id="PR00463">
    <property type="entry name" value="EP450I"/>
</dbReference>
<dbReference type="Gene3D" id="1.10.630.10">
    <property type="entry name" value="Cytochrome P450"/>
    <property type="match status" value="1"/>
</dbReference>
<dbReference type="InterPro" id="IPR050479">
    <property type="entry name" value="CYP11_CYP27_families"/>
</dbReference>
<dbReference type="PANTHER" id="PTHR24279">
    <property type="entry name" value="CYTOCHROME P450"/>
    <property type="match status" value="1"/>
</dbReference>
<evidence type="ECO:0000313" key="12">
    <source>
        <dbReference type="RefSeq" id="XP_008487421.1"/>
    </source>
</evidence>
<dbReference type="SUPFAM" id="SSF48264">
    <property type="entry name" value="Cytochrome P450"/>
    <property type="match status" value="1"/>
</dbReference>
<keyword evidence="10" id="KW-0472">Membrane</keyword>
<dbReference type="Pfam" id="PF00067">
    <property type="entry name" value="p450"/>
    <property type="match status" value="1"/>
</dbReference>
<accession>A0A1S3DTS2</accession>
<comment type="similarity">
    <text evidence="2 9">Belongs to the cytochrome P450 family.</text>
</comment>
<proteinExistence type="inferred from homology"/>
<dbReference type="InterPro" id="IPR017972">
    <property type="entry name" value="Cyt_P450_CS"/>
</dbReference>
<dbReference type="OMA" id="KQFCPER"/>
<evidence type="ECO:0000256" key="4">
    <source>
        <dbReference type="ARBA" id="ARBA00022723"/>
    </source>
</evidence>
<evidence type="ECO:0000256" key="1">
    <source>
        <dbReference type="ARBA" id="ARBA00001971"/>
    </source>
</evidence>
<keyword evidence="11" id="KW-1185">Reference proteome</keyword>
<dbReference type="Proteomes" id="UP000079169">
    <property type="component" value="Unplaced"/>
</dbReference>
<gene>
    <name evidence="12" type="primary">LOC103524191</name>
</gene>
<evidence type="ECO:0000256" key="6">
    <source>
        <dbReference type="ARBA" id="ARBA00023004"/>
    </source>
</evidence>
<dbReference type="GO" id="GO:0005506">
    <property type="term" value="F:iron ion binding"/>
    <property type="evidence" value="ECO:0007669"/>
    <property type="project" value="InterPro"/>
</dbReference>
<dbReference type="InterPro" id="IPR001128">
    <property type="entry name" value="Cyt_P450"/>
</dbReference>
<dbReference type="PRINTS" id="PR00385">
    <property type="entry name" value="P450"/>
</dbReference>
<dbReference type="GO" id="GO:0020037">
    <property type="term" value="F:heme binding"/>
    <property type="evidence" value="ECO:0007669"/>
    <property type="project" value="InterPro"/>
</dbReference>
<dbReference type="PANTHER" id="PTHR24279:SF120">
    <property type="entry name" value="CYTOCHROME P450"/>
    <property type="match status" value="1"/>
</dbReference>
<keyword evidence="10" id="KW-1133">Transmembrane helix</keyword>
<evidence type="ECO:0000256" key="3">
    <source>
        <dbReference type="ARBA" id="ARBA00022617"/>
    </source>
</evidence>
<dbReference type="RefSeq" id="XP_008487421.1">
    <property type="nucleotide sequence ID" value="XM_008489199.3"/>
</dbReference>
<keyword evidence="4 8" id="KW-0479">Metal-binding</keyword>
<dbReference type="GeneID" id="103524191"/>
<organism evidence="11 12">
    <name type="scientific">Diaphorina citri</name>
    <name type="common">Asian citrus psyllid</name>
    <dbReference type="NCBI Taxonomy" id="121845"/>
    <lineage>
        <taxon>Eukaryota</taxon>
        <taxon>Metazoa</taxon>
        <taxon>Ecdysozoa</taxon>
        <taxon>Arthropoda</taxon>
        <taxon>Hexapoda</taxon>
        <taxon>Insecta</taxon>
        <taxon>Pterygota</taxon>
        <taxon>Neoptera</taxon>
        <taxon>Paraneoptera</taxon>
        <taxon>Hemiptera</taxon>
        <taxon>Sternorrhyncha</taxon>
        <taxon>Psylloidea</taxon>
        <taxon>Psyllidae</taxon>
        <taxon>Diaphorininae</taxon>
        <taxon>Diaphorina</taxon>
    </lineage>
</organism>
<feature type="transmembrane region" description="Helical" evidence="10">
    <location>
        <begin position="30"/>
        <end position="46"/>
    </location>
</feature>
<evidence type="ECO:0000256" key="2">
    <source>
        <dbReference type="ARBA" id="ARBA00010617"/>
    </source>
</evidence>
<dbReference type="PROSITE" id="PS00086">
    <property type="entry name" value="CYTOCHROME_P450"/>
    <property type="match status" value="1"/>
</dbReference>
<evidence type="ECO:0000313" key="11">
    <source>
        <dbReference type="Proteomes" id="UP000079169"/>
    </source>
</evidence>
<keyword evidence="3 8" id="KW-0349">Heme</keyword>
<comment type="cofactor">
    <cofactor evidence="1 8">
        <name>heme</name>
        <dbReference type="ChEBI" id="CHEBI:30413"/>
    </cofactor>
</comment>
<keyword evidence="5 9" id="KW-0560">Oxidoreductase</keyword>
<dbReference type="InterPro" id="IPR036396">
    <property type="entry name" value="Cyt_P450_sf"/>
</dbReference>
<dbReference type="STRING" id="121845.A0A1S3DTS2"/>
<evidence type="ECO:0000256" key="9">
    <source>
        <dbReference type="RuleBase" id="RU000461"/>
    </source>
</evidence>
<dbReference type="CDD" id="cd11054">
    <property type="entry name" value="CYP24A1-like"/>
    <property type="match status" value="1"/>
</dbReference>
<evidence type="ECO:0000256" key="8">
    <source>
        <dbReference type="PIRSR" id="PIRSR602401-1"/>
    </source>
</evidence>
<protein>
    <submittedName>
        <fullName evidence="12">Ecdysone 20-monooxygenase</fullName>
    </submittedName>
</protein>
<dbReference type="AlphaFoldDB" id="A0A1S3DTS2"/>